<accession>A0A369KCU7</accession>
<dbReference type="AlphaFoldDB" id="A0A369KCU7"/>
<evidence type="ECO:0000259" key="11">
    <source>
        <dbReference type="Pfam" id="PF10458"/>
    </source>
</evidence>
<dbReference type="Pfam" id="PF08264">
    <property type="entry name" value="Anticodon_1"/>
    <property type="match status" value="1"/>
</dbReference>
<dbReference type="InterPro" id="IPR013155">
    <property type="entry name" value="M/V/L/I-tRNA-synth_anticd-bd"/>
</dbReference>
<feature type="domain" description="Aminoacyl-tRNA synthetase class Ia" evidence="9">
    <location>
        <begin position="566"/>
        <end position="603"/>
    </location>
</feature>
<evidence type="ECO:0000256" key="6">
    <source>
        <dbReference type="ARBA" id="ARBA00023146"/>
    </source>
</evidence>
<feature type="domain" description="Aminoacyl-tRNA synthetase class Ia" evidence="9">
    <location>
        <begin position="26"/>
        <end position="530"/>
    </location>
</feature>
<evidence type="ECO:0000313" key="12">
    <source>
        <dbReference type="EMBL" id="RDB31422.1"/>
    </source>
</evidence>
<dbReference type="EC" id="6.1.1.9" evidence="8"/>
<dbReference type="SUPFAM" id="SSF50677">
    <property type="entry name" value="ValRS/IleRS/LeuRS editing domain"/>
    <property type="match status" value="1"/>
</dbReference>
<evidence type="ECO:0000256" key="5">
    <source>
        <dbReference type="ARBA" id="ARBA00022917"/>
    </source>
</evidence>
<keyword evidence="6 8" id="KW-0030">Aminoacyl-tRNA synthetase</keyword>
<evidence type="ECO:0000256" key="4">
    <source>
        <dbReference type="ARBA" id="ARBA00022840"/>
    </source>
</evidence>
<feature type="coiled-coil region" evidence="8">
    <location>
        <begin position="885"/>
        <end position="940"/>
    </location>
</feature>
<protein>
    <recommendedName>
        <fullName evidence="8">Valine--tRNA ligase</fullName>
        <ecNumber evidence="8">6.1.1.9</ecNumber>
    </recommendedName>
    <alternativeName>
        <fullName evidence="8">Valyl-tRNA synthetase</fullName>
        <shortName evidence="8">ValRS</shortName>
    </alternativeName>
</protein>
<dbReference type="CDD" id="cd00817">
    <property type="entry name" value="ValRS_core"/>
    <property type="match status" value="1"/>
</dbReference>
<dbReference type="InterPro" id="IPR033705">
    <property type="entry name" value="Anticodon_Ia_Val"/>
</dbReference>
<dbReference type="InterPro" id="IPR010978">
    <property type="entry name" value="tRNA-bd_arm"/>
</dbReference>
<dbReference type="InterPro" id="IPR019499">
    <property type="entry name" value="Val-tRNA_synth_tRNA-bd"/>
</dbReference>
<comment type="domain">
    <text evidence="8">ValRS has two distinct active sites: one for aminoacylation and one for editing. The misactivated threonine is translocated from the active site to the editing site.</text>
</comment>
<reference evidence="12 13" key="1">
    <citation type="submission" date="2018-07" db="EMBL/GenBank/DDBJ databases">
        <title>Comparative genomics of the Candidatus Parilichlamydiaceae reveals evidence of convergent evolution and genome reduction in the phylum Chlamydiae.</title>
        <authorList>
            <person name="Taylor-Brown A."/>
            <person name="Polkinghorne A."/>
        </authorList>
    </citation>
    <scope>NUCLEOTIDE SEQUENCE [LARGE SCALE GENOMIC DNA]</scope>
    <source>
        <strain evidence="12 13">Hat2</strain>
    </source>
</reference>
<keyword evidence="2 8" id="KW-0436">Ligase</keyword>
<dbReference type="InterPro" id="IPR002303">
    <property type="entry name" value="Valyl-tRNA_ligase"/>
</dbReference>
<dbReference type="GO" id="GO:0002161">
    <property type="term" value="F:aminoacyl-tRNA deacylase activity"/>
    <property type="evidence" value="ECO:0007669"/>
    <property type="project" value="InterPro"/>
</dbReference>
<comment type="similarity">
    <text evidence="8">Belongs to the class-I aminoacyl-tRNA synthetase family. ValS type 1 subfamily.</text>
</comment>
<feature type="domain" description="Valyl-tRNA synthetase tRNA-binding arm" evidence="11">
    <location>
        <begin position="883"/>
        <end position="941"/>
    </location>
</feature>
<organism evidence="12 13">
    <name type="scientific">Candidatus Similichlamydia laticola</name>
    <dbReference type="NCBI Taxonomy" id="2170265"/>
    <lineage>
        <taxon>Bacteria</taxon>
        <taxon>Pseudomonadati</taxon>
        <taxon>Chlamydiota</taxon>
        <taxon>Chlamydiia</taxon>
        <taxon>Parachlamydiales</taxon>
        <taxon>Candidatus Parilichlamydiaceae</taxon>
        <taxon>Candidatus Similichlamydia</taxon>
    </lineage>
</organism>
<evidence type="ECO:0000259" key="10">
    <source>
        <dbReference type="Pfam" id="PF08264"/>
    </source>
</evidence>
<dbReference type="Gene3D" id="3.40.50.620">
    <property type="entry name" value="HUPs"/>
    <property type="match status" value="2"/>
</dbReference>
<comment type="function">
    <text evidence="8">Catalyzes the attachment of valine to tRNA(Val). As ValRS can inadvertently accommodate and process structurally similar amino acids such as threonine, to avoid such errors, it has a 'posttransfer' editing activity that hydrolyzes mischarged Thr-tRNA(Val) in a tRNA-dependent manner.</text>
</comment>
<dbReference type="PRINTS" id="PR00986">
    <property type="entry name" value="TRNASYNTHVAL"/>
</dbReference>
<evidence type="ECO:0000313" key="13">
    <source>
        <dbReference type="Proteomes" id="UP000253816"/>
    </source>
</evidence>
<dbReference type="InterPro" id="IPR009080">
    <property type="entry name" value="tRNAsynth_Ia_anticodon-bd"/>
</dbReference>
<dbReference type="SUPFAM" id="SSF47323">
    <property type="entry name" value="Anticodon-binding domain of a subclass of class I aminoacyl-tRNA synthetases"/>
    <property type="match status" value="1"/>
</dbReference>
<name>A0A369KCU7_9BACT</name>
<keyword evidence="1 8" id="KW-0963">Cytoplasm</keyword>
<dbReference type="Gene3D" id="3.90.740.10">
    <property type="entry name" value="Valyl/Leucyl/Isoleucyl-tRNA synthetase, editing domain"/>
    <property type="match status" value="1"/>
</dbReference>
<dbReference type="InterPro" id="IPR002300">
    <property type="entry name" value="aa-tRNA-synth_Ia"/>
</dbReference>
<dbReference type="InterPro" id="IPR037118">
    <property type="entry name" value="Val-tRNA_synth_C_sf"/>
</dbReference>
<dbReference type="EMBL" id="QQBG01000017">
    <property type="protein sequence ID" value="RDB31422.1"/>
    <property type="molecule type" value="Genomic_DNA"/>
</dbReference>
<dbReference type="PROSITE" id="PS00178">
    <property type="entry name" value="AA_TRNA_LIGASE_I"/>
    <property type="match status" value="1"/>
</dbReference>
<dbReference type="InterPro" id="IPR014729">
    <property type="entry name" value="Rossmann-like_a/b/a_fold"/>
</dbReference>
<dbReference type="CDD" id="cd07962">
    <property type="entry name" value="Anticodon_Ia_Val"/>
    <property type="match status" value="1"/>
</dbReference>
<feature type="short sequence motif" description="'KMSKS' region" evidence="8">
    <location>
        <begin position="567"/>
        <end position="571"/>
    </location>
</feature>
<proteinExistence type="inferred from homology"/>
<dbReference type="InterPro" id="IPR009008">
    <property type="entry name" value="Val/Leu/Ile-tRNA-synth_edit"/>
</dbReference>
<comment type="subunit">
    <text evidence="8">Monomer.</text>
</comment>
<keyword evidence="8" id="KW-0175">Coiled coil</keyword>
<evidence type="ECO:0000256" key="2">
    <source>
        <dbReference type="ARBA" id="ARBA00022598"/>
    </source>
</evidence>
<evidence type="ECO:0000256" key="8">
    <source>
        <dbReference type="HAMAP-Rule" id="MF_02004"/>
    </source>
</evidence>
<dbReference type="HAMAP" id="MF_02004">
    <property type="entry name" value="Val_tRNA_synth_type1"/>
    <property type="match status" value="1"/>
</dbReference>
<dbReference type="Gene3D" id="1.10.287.380">
    <property type="entry name" value="Valyl-tRNA synthetase, C-terminal domain"/>
    <property type="match status" value="1"/>
</dbReference>
<dbReference type="Gene3D" id="1.10.730.10">
    <property type="entry name" value="Isoleucyl-tRNA Synthetase, Domain 1"/>
    <property type="match status" value="1"/>
</dbReference>
<keyword evidence="3 8" id="KW-0547">Nucleotide-binding</keyword>
<dbReference type="Pfam" id="PF00133">
    <property type="entry name" value="tRNA-synt_1"/>
    <property type="match status" value="2"/>
</dbReference>
<feature type="binding site" evidence="8">
    <location>
        <position position="570"/>
    </location>
    <ligand>
        <name>ATP</name>
        <dbReference type="ChEBI" id="CHEBI:30616"/>
    </ligand>
</feature>
<keyword evidence="4 8" id="KW-0067">ATP-binding</keyword>
<evidence type="ECO:0000259" key="9">
    <source>
        <dbReference type="Pfam" id="PF00133"/>
    </source>
</evidence>
<feature type="domain" description="Methionyl/Valyl/Leucyl/Isoleucyl-tRNA synthetase anticodon-binding" evidence="10">
    <location>
        <begin position="653"/>
        <end position="826"/>
    </location>
</feature>
<evidence type="ECO:0000256" key="3">
    <source>
        <dbReference type="ARBA" id="ARBA00022741"/>
    </source>
</evidence>
<dbReference type="RefSeq" id="WP_114544473.1">
    <property type="nucleotide sequence ID" value="NZ_QQBG01000017.1"/>
</dbReference>
<dbReference type="NCBIfam" id="TIGR00422">
    <property type="entry name" value="valS"/>
    <property type="match status" value="1"/>
</dbReference>
<dbReference type="PANTHER" id="PTHR11946:SF93">
    <property type="entry name" value="VALINE--TRNA LIGASE, CHLOROPLASTIC_MITOCHONDRIAL 2"/>
    <property type="match status" value="1"/>
</dbReference>
<sequence length="942" mass="109326">MQSETSSQLEKVCSKHYDHTKLEKEWLTLWSEIASSSEHTHTPSKKGPFCLLLPPPNVTGSLHMGHALTTTIQDLIARFKKMLGYEVVWIPGADHAGIATQSVVDRTIRSEEGRSLQSLGRLEALSKLQSWSERNQQRIVEQLKRLGCFLTWKKFTFSMDSSANQAVRTAFKRAVDKGFIYKGNYLVNWDFGTGTALSDDEVTYEERTTVLVSIAYPVDETTIPIATTRPETMWGDVAIAVHPEDPRYSHLIGKTAKIPIVGREIPILADSRVLMEFGTGAVKITPGHDPLDYQIGLDHKLPMLLILDASGRLQDSGDMTGLTIAEARERMIQRLDEESFLLDKQKHTHRIGVSYRSGMPIEPILSKQWFFRLSAFTDELEEALEKGEIKLLPEGQWESTYKHWVRNLRDWCISRQLWWGHRIPVWYKKGTDEWICSDSQPEEVVLNPESWEQDEDVLDTWFSSALWPMTTLGWPQEQDEFAKFYPNQLCETGFDILFFWVTRMLVVCKFLTKQWPFQDIYLHGLIYAKSYWKESEGHISYIVGKERKAYETGIEPIPQDIQVKWEKMSKSKGNIMDPLELAEEYGTDAMRIALISLISESKQLDLDYRKFEEYRHFTNKLWHAARFVLKIISDVPASPALPRCNPEAFLLEDRWILSRWSRTVQKVYDSLTRYEFLSALHALSTFFWDDFCDYYIELAKPFLYQKQGTTQERQLKRGLIIHLFIAVLRLQHPFTPFITEELLKEIREAMLLTKETLYPLGEKCLLFEQNEKALCQASCLLTEYPSFEADFVEPDTESSFERIREVVRSIRKLRAEAKLHPSEEVPLFLDCWEENKEETSRIICSMIKTASLIYGAPSPDQKTTTALLGRSLLHLVLSEINPEEKKRLEKELRIIEREVGRLRLLTNDPHFIEKAPRSVLNKQLDTLSRLEDQKQILKKRFN</sequence>
<keyword evidence="5 8" id="KW-0648">Protein biosynthesis</keyword>
<dbReference type="NCBIfam" id="NF004349">
    <property type="entry name" value="PRK05729.1"/>
    <property type="match status" value="1"/>
</dbReference>
<dbReference type="SUPFAM" id="SSF52374">
    <property type="entry name" value="Nucleotidylyl transferase"/>
    <property type="match status" value="1"/>
</dbReference>
<comment type="subcellular location">
    <subcellularLocation>
        <location evidence="8">Cytoplasm</location>
    </subcellularLocation>
</comment>
<dbReference type="GO" id="GO:0006438">
    <property type="term" value="P:valyl-tRNA aminoacylation"/>
    <property type="evidence" value="ECO:0007669"/>
    <property type="project" value="UniProtKB-UniRule"/>
</dbReference>
<evidence type="ECO:0000256" key="7">
    <source>
        <dbReference type="ARBA" id="ARBA00047552"/>
    </source>
</evidence>
<dbReference type="GO" id="GO:0005524">
    <property type="term" value="F:ATP binding"/>
    <property type="evidence" value="ECO:0007669"/>
    <property type="project" value="UniProtKB-UniRule"/>
</dbReference>
<feature type="short sequence motif" description="'HIGH' region" evidence="8">
    <location>
        <begin position="56"/>
        <end position="66"/>
    </location>
</feature>
<dbReference type="InterPro" id="IPR001412">
    <property type="entry name" value="aa-tRNA-synth_I_CS"/>
</dbReference>
<dbReference type="SUPFAM" id="SSF46589">
    <property type="entry name" value="tRNA-binding arm"/>
    <property type="match status" value="1"/>
</dbReference>
<dbReference type="OrthoDB" id="9810365at2"/>
<dbReference type="Pfam" id="PF10458">
    <property type="entry name" value="Val_tRNA-synt_C"/>
    <property type="match status" value="1"/>
</dbReference>
<comment type="caution">
    <text evidence="12">The sequence shown here is derived from an EMBL/GenBank/DDBJ whole genome shotgun (WGS) entry which is preliminary data.</text>
</comment>
<dbReference type="GO" id="GO:0005829">
    <property type="term" value="C:cytosol"/>
    <property type="evidence" value="ECO:0007669"/>
    <property type="project" value="TreeGrafter"/>
</dbReference>
<evidence type="ECO:0000256" key="1">
    <source>
        <dbReference type="ARBA" id="ARBA00022490"/>
    </source>
</evidence>
<dbReference type="PANTHER" id="PTHR11946">
    <property type="entry name" value="VALYL-TRNA SYNTHETASES"/>
    <property type="match status" value="1"/>
</dbReference>
<gene>
    <name evidence="8" type="primary">valS</name>
    <name evidence="12" type="ORF">HAT2_00473</name>
</gene>
<comment type="catalytic activity">
    <reaction evidence="7 8">
        <text>tRNA(Val) + L-valine + ATP = L-valyl-tRNA(Val) + AMP + diphosphate</text>
        <dbReference type="Rhea" id="RHEA:10704"/>
        <dbReference type="Rhea" id="RHEA-COMP:9672"/>
        <dbReference type="Rhea" id="RHEA-COMP:9708"/>
        <dbReference type="ChEBI" id="CHEBI:30616"/>
        <dbReference type="ChEBI" id="CHEBI:33019"/>
        <dbReference type="ChEBI" id="CHEBI:57762"/>
        <dbReference type="ChEBI" id="CHEBI:78442"/>
        <dbReference type="ChEBI" id="CHEBI:78537"/>
        <dbReference type="ChEBI" id="CHEBI:456215"/>
        <dbReference type="EC" id="6.1.1.9"/>
    </reaction>
</comment>
<comment type="domain">
    <text evidence="8">The C-terminal coiled-coil domain is crucial for aminoacylation activity.</text>
</comment>
<dbReference type="GO" id="GO:0004832">
    <property type="term" value="F:valine-tRNA ligase activity"/>
    <property type="evidence" value="ECO:0007669"/>
    <property type="project" value="UniProtKB-UniRule"/>
</dbReference>
<dbReference type="Proteomes" id="UP000253816">
    <property type="component" value="Unassembled WGS sequence"/>
</dbReference>
<keyword evidence="13" id="KW-1185">Reference proteome</keyword>